<dbReference type="InterPro" id="IPR027417">
    <property type="entry name" value="P-loop_NTPase"/>
</dbReference>
<evidence type="ECO:0000313" key="3">
    <source>
        <dbReference type="Proteomes" id="UP000734218"/>
    </source>
</evidence>
<keyword evidence="3" id="KW-1185">Reference proteome</keyword>
<evidence type="ECO:0000313" key="2">
    <source>
        <dbReference type="EMBL" id="NJC33901.1"/>
    </source>
</evidence>
<dbReference type="SUPFAM" id="SSF52540">
    <property type="entry name" value="P-loop containing nucleoside triphosphate hydrolases"/>
    <property type="match status" value="1"/>
</dbReference>
<feature type="region of interest" description="Disordered" evidence="1">
    <location>
        <begin position="377"/>
        <end position="406"/>
    </location>
</feature>
<gene>
    <name evidence="2" type="ORF">GGR88_001375</name>
</gene>
<evidence type="ECO:0008006" key="4">
    <source>
        <dbReference type="Google" id="ProtNLM"/>
    </source>
</evidence>
<dbReference type="RefSeq" id="WP_167953826.1">
    <property type="nucleotide sequence ID" value="NZ_JAATJE010000001.1"/>
</dbReference>
<evidence type="ECO:0000256" key="1">
    <source>
        <dbReference type="SAM" id="MobiDB-lite"/>
    </source>
</evidence>
<name>A0ABX0XMD0_9SPHN</name>
<dbReference type="Proteomes" id="UP000734218">
    <property type="component" value="Unassembled WGS sequence"/>
</dbReference>
<accession>A0ABX0XMD0</accession>
<dbReference type="InterPro" id="IPR008571">
    <property type="entry name" value="HerA-like"/>
</dbReference>
<comment type="caution">
    <text evidence="2">The sequence shown here is derived from an EMBL/GenBank/DDBJ whole genome shotgun (WGS) entry which is preliminary data.</text>
</comment>
<feature type="compositionally biased region" description="Basic and acidic residues" evidence="1">
    <location>
        <begin position="381"/>
        <end position="390"/>
    </location>
</feature>
<reference evidence="2 3" key="1">
    <citation type="submission" date="2020-03" db="EMBL/GenBank/DDBJ databases">
        <title>Genomic Encyclopedia of Type Strains, Phase IV (KMG-IV): sequencing the most valuable type-strain genomes for metagenomic binning, comparative biology and taxonomic classification.</title>
        <authorList>
            <person name="Goeker M."/>
        </authorList>
    </citation>
    <scope>NUCLEOTIDE SEQUENCE [LARGE SCALE GENOMIC DNA]</scope>
    <source>
        <strain evidence="2 3">DSM 27651</strain>
    </source>
</reference>
<proteinExistence type="predicted"/>
<organism evidence="2 3">
    <name type="scientific">Sphingomonas jejuensis</name>
    <dbReference type="NCBI Taxonomy" id="904715"/>
    <lineage>
        <taxon>Bacteria</taxon>
        <taxon>Pseudomonadati</taxon>
        <taxon>Pseudomonadota</taxon>
        <taxon>Alphaproteobacteria</taxon>
        <taxon>Sphingomonadales</taxon>
        <taxon>Sphingomonadaceae</taxon>
        <taxon>Sphingomonas</taxon>
    </lineage>
</organism>
<dbReference type="PANTHER" id="PTHR42957">
    <property type="entry name" value="HELICASE MJ1565-RELATED"/>
    <property type="match status" value="1"/>
</dbReference>
<dbReference type="PANTHER" id="PTHR42957:SF2">
    <property type="entry name" value="HELICASE HERA CENTRAL DOMAIN-CONTAINING PROTEIN"/>
    <property type="match status" value="1"/>
</dbReference>
<dbReference type="EMBL" id="JAATJE010000001">
    <property type="protein sequence ID" value="NJC33901.1"/>
    <property type="molecule type" value="Genomic_DNA"/>
</dbReference>
<dbReference type="Gene3D" id="3.40.50.300">
    <property type="entry name" value="P-loop containing nucleotide triphosphate hydrolases"/>
    <property type="match status" value="1"/>
</dbReference>
<sequence length="559" mass="60384">MTDLAYLDGHHAIIGASDAGKTWTAKYGVEQLLGQQRHTLIIDPLGVWYGLRSSADGKAAGFDIPIFGGPHGDVAIRPTDGEAIAGIVDDQRVSAIVDLSGMTNGLDQRSFVRDLVARLRRRSPGNFHFVVDEADEFVPEKVRDDVGYALQEDMLWIAKKGRSAGWVQTLITQRTADIAKSALSQSQTIIAHQLIAPQDQKPFLDYVRTQGSKEELERISANLASLQQGHRYVYSPRRHVLEYGQTPALTTFDSSRTPPAGQSRVEPRTLAQLDVSAIAAALAPRDPSIPADPAAAYQLGNAAGEALLQRDRRIAELEADKIGLGQKIEALFAERHDLLEGIRNAVAGISDALSHFTLDMSAFHDPARELKAALPAYTSVEPDRQRRDSAAVDAPPESPSGGATSPSELRALAGLAAVFPSGLTEAAWATRTGYARKGGAWIRRRKRYVDDGLIEQRDGRWFATDAGVRAAGAAVPDMPAPGIALVNWWAERLGAPGRVLRLLANVHPRALTRDAIAAELNMAPKGGAFLRHLGAVKAAELVVEVKRRLAIAPELMGNR</sequence>
<protein>
    <recommendedName>
        <fullName evidence="4">Helicase HerA central domain-containing protein</fullName>
    </recommendedName>
</protein>